<organism evidence="8 9">
    <name type="scientific">Litchfieldella rifensis</name>
    <dbReference type="NCBI Taxonomy" id="762643"/>
    <lineage>
        <taxon>Bacteria</taxon>
        <taxon>Pseudomonadati</taxon>
        <taxon>Pseudomonadota</taxon>
        <taxon>Gammaproteobacteria</taxon>
        <taxon>Oceanospirillales</taxon>
        <taxon>Halomonadaceae</taxon>
        <taxon>Litchfieldella</taxon>
    </lineage>
</organism>
<feature type="transmembrane region" description="Helical" evidence="6">
    <location>
        <begin position="96"/>
        <end position="118"/>
    </location>
</feature>
<name>A0ABV7LIJ6_9GAMM</name>
<feature type="transmembrane region" description="Helical" evidence="6">
    <location>
        <begin position="150"/>
        <end position="170"/>
    </location>
</feature>
<keyword evidence="5 6" id="KW-0472">Membrane</keyword>
<feature type="transmembrane region" description="Helical" evidence="6">
    <location>
        <begin position="208"/>
        <end position="226"/>
    </location>
</feature>
<protein>
    <submittedName>
        <fullName evidence="8">DMT family transporter</fullName>
    </submittedName>
</protein>
<feature type="transmembrane region" description="Helical" evidence="6">
    <location>
        <begin position="182"/>
        <end position="202"/>
    </location>
</feature>
<feature type="domain" description="EamA" evidence="7">
    <location>
        <begin position="152"/>
        <end position="277"/>
    </location>
</feature>
<reference evidence="9" key="1">
    <citation type="journal article" date="2019" name="Int. J. Syst. Evol. Microbiol.">
        <title>The Global Catalogue of Microorganisms (GCM) 10K type strain sequencing project: providing services to taxonomists for standard genome sequencing and annotation.</title>
        <authorList>
            <consortium name="The Broad Institute Genomics Platform"/>
            <consortium name="The Broad Institute Genome Sequencing Center for Infectious Disease"/>
            <person name="Wu L."/>
            <person name="Ma J."/>
        </authorList>
    </citation>
    <scope>NUCLEOTIDE SEQUENCE [LARGE SCALE GENOMIC DNA]</scope>
    <source>
        <strain evidence="9">CECT 7698</strain>
    </source>
</reference>
<dbReference type="RefSeq" id="WP_386770626.1">
    <property type="nucleotide sequence ID" value="NZ_JBHRUG010000002.1"/>
</dbReference>
<feature type="transmembrane region" description="Helical" evidence="6">
    <location>
        <begin position="263"/>
        <end position="285"/>
    </location>
</feature>
<dbReference type="EMBL" id="JBHRUG010000002">
    <property type="protein sequence ID" value="MFC3282150.1"/>
    <property type="molecule type" value="Genomic_DNA"/>
</dbReference>
<dbReference type="Proteomes" id="UP001595579">
    <property type="component" value="Unassembled WGS sequence"/>
</dbReference>
<comment type="caution">
    <text evidence="8">The sequence shown here is derived from an EMBL/GenBank/DDBJ whole genome shotgun (WGS) entry which is preliminary data.</text>
</comment>
<feature type="transmembrane region" description="Helical" evidence="6">
    <location>
        <begin position="36"/>
        <end position="57"/>
    </location>
</feature>
<evidence type="ECO:0000313" key="8">
    <source>
        <dbReference type="EMBL" id="MFC3282150.1"/>
    </source>
</evidence>
<dbReference type="InterPro" id="IPR050638">
    <property type="entry name" value="AA-Vitamin_Transporters"/>
</dbReference>
<evidence type="ECO:0000313" key="9">
    <source>
        <dbReference type="Proteomes" id="UP001595579"/>
    </source>
</evidence>
<keyword evidence="9" id="KW-1185">Reference proteome</keyword>
<dbReference type="PANTHER" id="PTHR32322:SF2">
    <property type="entry name" value="EAMA DOMAIN-CONTAINING PROTEIN"/>
    <property type="match status" value="1"/>
</dbReference>
<evidence type="ECO:0000256" key="6">
    <source>
        <dbReference type="SAM" id="Phobius"/>
    </source>
</evidence>
<feature type="domain" description="EamA" evidence="7">
    <location>
        <begin position="33"/>
        <end position="141"/>
    </location>
</feature>
<feature type="transmembrane region" description="Helical" evidence="6">
    <location>
        <begin position="125"/>
        <end position="144"/>
    </location>
</feature>
<comment type="similarity">
    <text evidence="2">Belongs to the EamA transporter family.</text>
</comment>
<proteinExistence type="inferred from homology"/>
<evidence type="ECO:0000256" key="3">
    <source>
        <dbReference type="ARBA" id="ARBA00022692"/>
    </source>
</evidence>
<dbReference type="InterPro" id="IPR000620">
    <property type="entry name" value="EamA_dom"/>
</dbReference>
<gene>
    <name evidence="8" type="ORF">ACFOEV_00830</name>
</gene>
<evidence type="ECO:0000256" key="1">
    <source>
        <dbReference type="ARBA" id="ARBA00004141"/>
    </source>
</evidence>
<feature type="transmembrane region" description="Helical" evidence="6">
    <location>
        <begin position="12"/>
        <end position="30"/>
    </location>
</feature>
<accession>A0ABV7LIJ6</accession>
<keyword evidence="3 6" id="KW-0812">Transmembrane</keyword>
<dbReference type="Pfam" id="PF00892">
    <property type="entry name" value="EamA"/>
    <property type="match status" value="2"/>
</dbReference>
<dbReference type="SUPFAM" id="SSF103481">
    <property type="entry name" value="Multidrug resistance efflux transporter EmrE"/>
    <property type="match status" value="2"/>
</dbReference>
<evidence type="ECO:0000256" key="4">
    <source>
        <dbReference type="ARBA" id="ARBA00022989"/>
    </source>
</evidence>
<evidence type="ECO:0000259" key="7">
    <source>
        <dbReference type="Pfam" id="PF00892"/>
    </source>
</evidence>
<dbReference type="PANTHER" id="PTHR32322">
    <property type="entry name" value="INNER MEMBRANE TRANSPORTER"/>
    <property type="match status" value="1"/>
</dbReference>
<sequence>MWQRLSWRVRGYLITGAGVLLLSPDALFVKDTQVEVATFVFWRALMLLAVLSLVAWWRYGKRLPSAVRACGQAAWWCPLAFACSAWGFVAATRLTAAGNVLVIQNLAPLIAGLLGLVVYRQRLRLQTWGVIVLCVLGASLMAAGEVSQGHPLGLLVALAVPLSIAVNTTVASAQRGVDTTVILPLGCLVMLLPAIAMGGMTLPPADDLLRLMLLALVFLPGAYLLIQTGPRYLPGAEVSLVMLLETFVGTLLVWWWLGEIPPPLAFVGGGVIVIALLGSGGLDLYRQRRKVAAGAPDPQAALAPDLASEYGDEAGKPLGRLEL</sequence>
<keyword evidence="4 6" id="KW-1133">Transmembrane helix</keyword>
<evidence type="ECO:0000256" key="5">
    <source>
        <dbReference type="ARBA" id="ARBA00023136"/>
    </source>
</evidence>
<feature type="transmembrane region" description="Helical" evidence="6">
    <location>
        <begin position="69"/>
        <end position="90"/>
    </location>
</feature>
<dbReference type="InterPro" id="IPR037185">
    <property type="entry name" value="EmrE-like"/>
</dbReference>
<feature type="transmembrane region" description="Helical" evidence="6">
    <location>
        <begin position="238"/>
        <end position="257"/>
    </location>
</feature>
<comment type="subcellular location">
    <subcellularLocation>
        <location evidence="1">Membrane</location>
        <topology evidence="1">Multi-pass membrane protein</topology>
    </subcellularLocation>
</comment>
<evidence type="ECO:0000256" key="2">
    <source>
        <dbReference type="ARBA" id="ARBA00007362"/>
    </source>
</evidence>